<evidence type="ECO:0000313" key="1">
    <source>
        <dbReference type="EMBL" id="CAA9291292.1"/>
    </source>
</evidence>
<gene>
    <name evidence="1" type="ORF">AVDCRST_MAG56-4671</name>
</gene>
<sequence length="93" mass="10254">MKAKAKLKNALTGPGSGGFISVLQKTYDITFAQHPVSKYILVEIQVINGLTGIGHECTVIAGTRTVIHDDWTEFHRLWNVVEELDASVKPEGY</sequence>
<dbReference type="EMBL" id="CADCTQ010000385">
    <property type="protein sequence ID" value="CAA9291292.1"/>
    <property type="molecule type" value="Genomic_DNA"/>
</dbReference>
<dbReference type="AlphaFoldDB" id="A0A6J4JZ49"/>
<organism evidence="1">
    <name type="scientific">uncultured Cytophagales bacterium</name>
    <dbReference type="NCBI Taxonomy" id="158755"/>
    <lineage>
        <taxon>Bacteria</taxon>
        <taxon>Pseudomonadati</taxon>
        <taxon>Bacteroidota</taxon>
        <taxon>Sphingobacteriia</taxon>
        <taxon>Sphingobacteriales</taxon>
        <taxon>environmental samples</taxon>
    </lineage>
</organism>
<proteinExistence type="predicted"/>
<reference evidence="1" key="1">
    <citation type="submission" date="2020-02" db="EMBL/GenBank/DDBJ databases">
        <authorList>
            <person name="Meier V. D."/>
        </authorList>
    </citation>
    <scope>NUCLEOTIDE SEQUENCE</scope>
    <source>
        <strain evidence="1">AVDCRST_MAG56</strain>
    </source>
</reference>
<accession>A0A6J4JZ49</accession>
<protein>
    <submittedName>
        <fullName evidence="1">Uncharacterized protein</fullName>
    </submittedName>
</protein>
<name>A0A6J4JZ49_9SPHI</name>